<feature type="region of interest" description="Disordered" evidence="1">
    <location>
        <begin position="199"/>
        <end position="235"/>
    </location>
</feature>
<name>A0A3M2HIJ6_9GAMM</name>
<gene>
    <name evidence="2" type="ORF">EBB59_13065</name>
</gene>
<dbReference type="Proteomes" id="UP000275012">
    <property type="component" value="Unassembled WGS sequence"/>
</dbReference>
<dbReference type="EMBL" id="RFLY01000038">
    <property type="protein sequence ID" value="RMH87400.1"/>
    <property type="molecule type" value="Genomic_DNA"/>
</dbReference>
<feature type="compositionally biased region" description="Basic and acidic residues" evidence="1">
    <location>
        <begin position="199"/>
        <end position="214"/>
    </location>
</feature>
<evidence type="ECO:0000313" key="2">
    <source>
        <dbReference type="EMBL" id="RMH87400.1"/>
    </source>
</evidence>
<evidence type="ECO:0000313" key="3">
    <source>
        <dbReference type="Proteomes" id="UP000275012"/>
    </source>
</evidence>
<feature type="compositionally biased region" description="Low complexity" evidence="1">
    <location>
        <begin position="286"/>
        <end position="297"/>
    </location>
</feature>
<protein>
    <submittedName>
        <fullName evidence="2">Uncharacterized protein</fullName>
    </submittedName>
</protein>
<reference evidence="2 3" key="1">
    <citation type="submission" date="2018-10" db="EMBL/GenBank/DDBJ databases">
        <title>Proposal of Lysobacter pythonis sp. nov. isolated from royal pythons (Python regius).</title>
        <authorList>
            <person name="Hans-Juergen B."/>
            <person name="Huptas C."/>
            <person name="Sandra B."/>
            <person name="Igor L."/>
            <person name="Joachim S."/>
            <person name="Siegfried S."/>
            <person name="Mareike W."/>
            <person name="Peter K."/>
        </authorList>
    </citation>
    <scope>NUCLEOTIDE SEQUENCE [LARGE SCALE GENOMIC DNA]</scope>
    <source>
        <strain evidence="2 3">4284/11</strain>
    </source>
</reference>
<sequence>RTWASQQAGLREMAAMAEMARAHPTPTPSDLRSQVAGAYARAGLQRSDAEIDAATTAVSQRHAQDGTTQAQTPYFLQVQADGALATISGQNDQRMEIRSVVTPEEIARAQPQPATVSDPPQPTAPLPPVMPSRGEIQPSAPAPRQSHGYRSPASPRAGGHHDDAREAAAQTGQTAELAAQQPAALAQQAIIEEHARLAAEHEETRRQEDAREQARNPQAADEQTQAGPPNPWDETLAGRYINHYMAALERGDEAEMDRLADIYAQTPQFKEWEAWGQENAQRLALEEQQQQQQQQQQEQHHRVLIR</sequence>
<feature type="region of interest" description="Disordered" evidence="1">
    <location>
        <begin position="285"/>
        <end position="306"/>
    </location>
</feature>
<proteinExistence type="predicted"/>
<evidence type="ECO:0000256" key="1">
    <source>
        <dbReference type="SAM" id="MobiDB-lite"/>
    </source>
</evidence>
<feature type="compositionally biased region" description="Pro residues" evidence="1">
    <location>
        <begin position="119"/>
        <end position="130"/>
    </location>
</feature>
<dbReference type="AlphaFoldDB" id="A0A3M2HIJ6"/>
<feature type="non-terminal residue" evidence="2">
    <location>
        <position position="1"/>
    </location>
</feature>
<keyword evidence="3" id="KW-1185">Reference proteome</keyword>
<accession>A0A3M2HIJ6</accession>
<feature type="region of interest" description="Disordered" evidence="1">
    <location>
        <begin position="87"/>
        <end position="181"/>
    </location>
</feature>
<comment type="caution">
    <text evidence="2">The sequence shown here is derived from an EMBL/GenBank/DDBJ whole genome shotgun (WGS) entry which is preliminary data.</text>
</comment>
<organism evidence="2 3">
    <name type="scientific">Solilutibacter pythonis</name>
    <dbReference type="NCBI Taxonomy" id="2483112"/>
    <lineage>
        <taxon>Bacteria</taxon>
        <taxon>Pseudomonadati</taxon>
        <taxon>Pseudomonadota</taxon>
        <taxon>Gammaproteobacteria</taxon>
        <taxon>Lysobacterales</taxon>
        <taxon>Lysobacteraceae</taxon>
        <taxon>Solilutibacter</taxon>
    </lineage>
</organism>